<evidence type="ECO:0000313" key="2">
    <source>
        <dbReference type="Proteomes" id="UP001642360"/>
    </source>
</evidence>
<proteinExistence type="predicted"/>
<keyword evidence="2" id="KW-1185">Reference proteome</keyword>
<reference evidence="1 2" key="1">
    <citation type="submission" date="2024-02" db="EMBL/GenBank/DDBJ databases">
        <authorList>
            <person name="Vignale AGUSTIN F."/>
            <person name="Sosa J E."/>
            <person name="Modenutti C."/>
        </authorList>
    </citation>
    <scope>NUCLEOTIDE SEQUENCE [LARGE SCALE GENOMIC DNA]</scope>
</reference>
<dbReference type="EMBL" id="CAUOFW020008102">
    <property type="protein sequence ID" value="CAK9181613.1"/>
    <property type="molecule type" value="Genomic_DNA"/>
</dbReference>
<accession>A0ABC8UKW3</accession>
<sequence>MGLRLGGEARNVVHVHQCKVDADCKDHCKNSKAYACVETLCLCGGRIHGWTSPSSAQEFPWH</sequence>
<comment type="caution">
    <text evidence="1">The sequence shown here is derived from an EMBL/GenBank/DDBJ whole genome shotgun (WGS) entry which is preliminary data.</text>
</comment>
<evidence type="ECO:0000313" key="1">
    <source>
        <dbReference type="EMBL" id="CAK9181613.1"/>
    </source>
</evidence>
<protein>
    <submittedName>
        <fullName evidence="1">Uncharacterized protein</fullName>
    </submittedName>
</protein>
<dbReference type="Proteomes" id="UP001642360">
    <property type="component" value="Unassembled WGS sequence"/>
</dbReference>
<gene>
    <name evidence="1" type="ORF">ILEXP_LOCUS51688</name>
</gene>
<name>A0ABC8UKW3_9AQUA</name>
<dbReference type="AlphaFoldDB" id="A0ABC8UKW3"/>
<organism evidence="1 2">
    <name type="scientific">Ilex paraguariensis</name>
    <name type="common">yerba mate</name>
    <dbReference type="NCBI Taxonomy" id="185542"/>
    <lineage>
        <taxon>Eukaryota</taxon>
        <taxon>Viridiplantae</taxon>
        <taxon>Streptophyta</taxon>
        <taxon>Embryophyta</taxon>
        <taxon>Tracheophyta</taxon>
        <taxon>Spermatophyta</taxon>
        <taxon>Magnoliopsida</taxon>
        <taxon>eudicotyledons</taxon>
        <taxon>Gunneridae</taxon>
        <taxon>Pentapetalae</taxon>
        <taxon>asterids</taxon>
        <taxon>campanulids</taxon>
        <taxon>Aquifoliales</taxon>
        <taxon>Aquifoliaceae</taxon>
        <taxon>Ilex</taxon>
    </lineage>
</organism>